<sequence>MSRKPIGQLLKEFGYVTEEQIQVALEVQKIKGGLLGEILQELSFVSPREVAEAIARQSGRPYIDLSQYPPTRESLRILDKNIAKQLEVLPFEIDKDELHIAMTNPYDINAIDVVSRRTNLKVKVYVADKETLLKSIEIHYFLLEQPIDQTVKSYIEKAKTGTLGTELPKFIDTVLNHAIIDRATDIHISPESAASHIFFRIDGIMRHYYAFPKSTHNAVVSRIKVLANLDIAEQRLPQDGAFTHTFFNESFDMRVSTIPTAYGENVVIRVLSKNLSLFNLKSLGFEDDMLSQLEEEFLKPQGIVLVTGPTGSGKTTTLYAALRRINALERNILTAEDPVEYRFPFIKQTQVNEKAGYTFARAIRHFLRQDPDVILVGEIRDEETAEMAMRASITGHLVLSTLHTNDAVSAIPRLIDMKIKDYMVASGVSAITAQRLVRKTCPFCMEEEIIDIEDLKSYGFSEDSIKRYGSDYIDDGKVKIYRGKGCEHCKGTGYLGRTVIAELLKIDEDIADLIVKGSTPLGIVQKAREKGMRTLKEDGLIKVFKGVTTPEEIKRVTG</sequence>
<dbReference type="SUPFAM" id="SSF52540">
    <property type="entry name" value="P-loop containing nucleoside triphosphate hydrolases"/>
    <property type="match status" value="1"/>
</dbReference>
<dbReference type="GO" id="GO:0005886">
    <property type="term" value="C:plasma membrane"/>
    <property type="evidence" value="ECO:0007669"/>
    <property type="project" value="TreeGrafter"/>
</dbReference>
<dbReference type="FunFam" id="3.40.50.300:FF:000398">
    <property type="entry name" value="Type IV pilus assembly ATPase PilB"/>
    <property type="match status" value="1"/>
</dbReference>
<dbReference type="SMART" id="SM00382">
    <property type="entry name" value="AAA"/>
    <property type="match status" value="1"/>
</dbReference>
<dbReference type="AlphaFoldDB" id="C0QQ17"/>
<dbReference type="SUPFAM" id="SSF160246">
    <property type="entry name" value="EspE N-terminal domain-like"/>
    <property type="match status" value="1"/>
</dbReference>
<dbReference type="EMBL" id="CP001230">
    <property type="protein sequence ID" value="ACO04275.1"/>
    <property type="molecule type" value="Genomic_DNA"/>
</dbReference>
<dbReference type="RefSeq" id="WP_012676513.1">
    <property type="nucleotide sequence ID" value="NC_012440.1"/>
</dbReference>
<dbReference type="GO" id="GO:0016887">
    <property type="term" value="F:ATP hydrolysis activity"/>
    <property type="evidence" value="ECO:0007669"/>
    <property type="project" value="TreeGrafter"/>
</dbReference>
<dbReference type="InterPro" id="IPR001482">
    <property type="entry name" value="T2SS/T4SS_dom"/>
</dbReference>
<gene>
    <name evidence="5" type="ordered locus">PERMA_0977</name>
</gene>
<evidence type="ECO:0000256" key="1">
    <source>
        <dbReference type="ARBA" id="ARBA00006611"/>
    </source>
</evidence>
<dbReference type="HOGENOM" id="CLU_013446_10_6_0"/>
<organism evidence="5 6">
    <name type="scientific">Persephonella marina (strain DSM 14350 / EX-H1)</name>
    <dbReference type="NCBI Taxonomy" id="123214"/>
    <lineage>
        <taxon>Bacteria</taxon>
        <taxon>Pseudomonadati</taxon>
        <taxon>Aquificota</taxon>
        <taxon>Aquificia</taxon>
        <taxon>Aquificales</taxon>
        <taxon>Hydrogenothermaceae</taxon>
        <taxon>Persephonella</taxon>
    </lineage>
</organism>
<dbReference type="InterPro" id="IPR027417">
    <property type="entry name" value="P-loop_NTPase"/>
</dbReference>
<dbReference type="CDD" id="cd01129">
    <property type="entry name" value="PulE-GspE-like"/>
    <property type="match status" value="1"/>
</dbReference>
<dbReference type="InterPro" id="IPR003593">
    <property type="entry name" value="AAA+_ATPase"/>
</dbReference>
<dbReference type="eggNOG" id="COG2804">
    <property type="taxonomic scope" value="Bacteria"/>
</dbReference>
<name>C0QQ17_PERMH</name>
<dbReference type="KEGG" id="pmx:PERMA_0977"/>
<dbReference type="PANTHER" id="PTHR30258:SF1">
    <property type="entry name" value="PROTEIN TRANSPORT PROTEIN HOFB HOMOLOG"/>
    <property type="match status" value="1"/>
</dbReference>
<evidence type="ECO:0000259" key="4">
    <source>
        <dbReference type="PROSITE" id="PS00662"/>
    </source>
</evidence>
<dbReference type="PROSITE" id="PS00662">
    <property type="entry name" value="T2SP_E"/>
    <property type="match status" value="1"/>
</dbReference>
<evidence type="ECO:0000313" key="6">
    <source>
        <dbReference type="Proteomes" id="UP000001366"/>
    </source>
</evidence>
<keyword evidence="6" id="KW-1185">Reference proteome</keyword>
<proteinExistence type="inferred from homology"/>
<protein>
    <submittedName>
        <fullName evidence="5">Type IV pilus assembly protein TapB</fullName>
    </submittedName>
</protein>
<keyword evidence="2" id="KW-0547">Nucleotide-binding</keyword>
<dbReference type="Gene3D" id="3.30.300.160">
    <property type="entry name" value="Type II secretion system, protein E, N-terminal domain"/>
    <property type="match status" value="1"/>
</dbReference>
<evidence type="ECO:0000256" key="2">
    <source>
        <dbReference type="ARBA" id="ARBA00022741"/>
    </source>
</evidence>
<dbReference type="Pfam" id="PF05157">
    <property type="entry name" value="MshEN"/>
    <property type="match status" value="1"/>
</dbReference>
<evidence type="ECO:0000313" key="5">
    <source>
        <dbReference type="EMBL" id="ACO04275.1"/>
    </source>
</evidence>
<dbReference type="Proteomes" id="UP000001366">
    <property type="component" value="Chromosome"/>
</dbReference>
<comment type="similarity">
    <text evidence="1">Belongs to the GSP E family.</text>
</comment>
<dbReference type="GO" id="GO:0005524">
    <property type="term" value="F:ATP binding"/>
    <property type="evidence" value="ECO:0007669"/>
    <property type="project" value="UniProtKB-KW"/>
</dbReference>
<dbReference type="InterPro" id="IPR007831">
    <property type="entry name" value="T2SS_GspE_N"/>
</dbReference>
<dbReference type="PaxDb" id="123214-PERMA_0977"/>
<reference evidence="5 6" key="1">
    <citation type="journal article" date="2009" name="J. Bacteriol.">
        <title>Complete and draft genome sequences of six members of the Aquificales.</title>
        <authorList>
            <person name="Reysenbach A.L."/>
            <person name="Hamamura N."/>
            <person name="Podar M."/>
            <person name="Griffiths E."/>
            <person name="Ferreira S."/>
            <person name="Hochstein R."/>
            <person name="Heidelberg J."/>
            <person name="Johnson J."/>
            <person name="Mead D."/>
            <person name="Pohorille A."/>
            <person name="Sarmiento M."/>
            <person name="Schweighofer K."/>
            <person name="Seshadri R."/>
            <person name="Voytek M.A."/>
        </authorList>
    </citation>
    <scope>NUCLEOTIDE SEQUENCE [LARGE SCALE GENOMIC DNA]</scope>
    <source>
        <strain evidence="6">DSM 14350 / EX-H1</strain>
    </source>
</reference>
<dbReference type="InterPro" id="IPR037257">
    <property type="entry name" value="T2SS_E_N_sf"/>
</dbReference>
<evidence type="ECO:0000256" key="3">
    <source>
        <dbReference type="ARBA" id="ARBA00022840"/>
    </source>
</evidence>
<keyword evidence="3" id="KW-0067">ATP-binding</keyword>
<dbReference type="STRING" id="123214.PERMA_0977"/>
<dbReference type="Pfam" id="PF00437">
    <property type="entry name" value="T2SSE"/>
    <property type="match status" value="1"/>
</dbReference>
<dbReference type="PANTHER" id="PTHR30258">
    <property type="entry name" value="TYPE II SECRETION SYSTEM PROTEIN GSPE-RELATED"/>
    <property type="match status" value="1"/>
</dbReference>
<accession>C0QQ17</accession>
<dbReference type="Gene3D" id="3.30.450.90">
    <property type="match status" value="1"/>
</dbReference>
<feature type="domain" description="Bacterial type II secretion system protein E" evidence="4">
    <location>
        <begin position="367"/>
        <end position="381"/>
    </location>
</feature>
<dbReference type="OrthoDB" id="9765501at2"/>
<dbReference type="Gene3D" id="3.40.50.300">
    <property type="entry name" value="P-loop containing nucleotide triphosphate hydrolases"/>
    <property type="match status" value="1"/>
</dbReference>